<evidence type="ECO:0000256" key="2">
    <source>
        <dbReference type="ARBA" id="ARBA00005582"/>
    </source>
</evidence>
<feature type="binding site" evidence="18">
    <location>
        <position position="59"/>
    </location>
    <ligand>
        <name>Mg(2+)</name>
        <dbReference type="ChEBI" id="CHEBI:18420"/>
    </ligand>
</feature>
<comment type="similarity">
    <text evidence="2">Belongs to the Nudix hydrolase family.</text>
</comment>
<reference evidence="20" key="1">
    <citation type="submission" date="2024-07" db="EMBL/GenBank/DDBJ databases">
        <title>Genome Analysis of a Potential Novel Vibrio Species Secreting pH- and Thermo-stable Alginate Lyase and its Application in Producing Alginate Oligosaccharides.</title>
        <authorList>
            <person name="Huang H."/>
            <person name="Bao K."/>
        </authorList>
    </citation>
    <scope>NUCLEOTIDE SEQUENCE</scope>
    <source>
        <strain evidence="20">HB236076</strain>
    </source>
</reference>
<dbReference type="InterPro" id="IPR015797">
    <property type="entry name" value="NUDIX_hydrolase-like_dom_sf"/>
</dbReference>
<dbReference type="GO" id="GO:0046872">
    <property type="term" value="F:metal ion binding"/>
    <property type="evidence" value="ECO:0007669"/>
    <property type="project" value="UniProtKB-KW"/>
</dbReference>
<dbReference type="PANTHER" id="PTHR47707:SF1">
    <property type="entry name" value="NUDIX HYDROLASE FAMILY PROTEIN"/>
    <property type="match status" value="1"/>
</dbReference>
<dbReference type="GO" id="GO:0044715">
    <property type="term" value="F:8-oxo-dGDP phosphatase activity"/>
    <property type="evidence" value="ECO:0007669"/>
    <property type="project" value="TreeGrafter"/>
</dbReference>
<keyword evidence="3" id="KW-0515">Mutator protein</keyword>
<dbReference type="InterPro" id="IPR000086">
    <property type="entry name" value="NUDIX_hydrolase_dom"/>
</dbReference>
<keyword evidence="6" id="KW-0227">DNA damage</keyword>
<evidence type="ECO:0000256" key="8">
    <source>
        <dbReference type="ARBA" id="ARBA00022842"/>
    </source>
</evidence>
<feature type="binding site" evidence="17">
    <location>
        <position position="121"/>
    </location>
    <ligand>
        <name>8-oxo-dGTP</name>
        <dbReference type="ChEBI" id="CHEBI:77896"/>
    </ligand>
</feature>
<dbReference type="PRINTS" id="PR00502">
    <property type="entry name" value="NUDIXFAMILY"/>
</dbReference>
<gene>
    <name evidence="20" type="primary">mutT</name>
    <name evidence="20" type="ORF">AB0763_03505</name>
</gene>
<keyword evidence="9" id="KW-0234">DNA repair</keyword>
<evidence type="ECO:0000256" key="12">
    <source>
        <dbReference type="ARBA" id="ARBA00038905"/>
    </source>
</evidence>
<dbReference type="InterPro" id="IPR020476">
    <property type="entry name" value="Nudix_hydrolase"/>
</dbReference>
<dbReference type="EMBL" id="CP162601">
    <property type="protein sequence ID" value="XDK25725.1"/>
    <property type="molecule type" value="Genomic_DNA"/>
</dbReference>
<keyword evidence="7 20" id="KW-0378">Hydrolase</keyword>
<evidence type="ECO:0000256" key="13">
    <source>
        <dbReference type="ARBA" id="ARBA00040794"/>
    </source>
</evidence>
<evidence type="ECO:0000259" key="19">
    <source>
        <dbReference type="PROSITE" id="PS51462"/>
    </source>
</evidence>
<evidence type="ECO:0000313" key="20">
    <source>
        <dbReference type="EMBL" id="XDK25725.1"/>
    </source>
</evidence>
<dbReference type="RefSeq" id="WP_306101166.1">
    <property type="nucleotide sequence ID" value="NZ_CP162601.1"/>
</dbReference>
<evidence type="ECO:0000256" key="10">
    <source>
        <dbReference type="ARBA" id="ARBA00035861"/>
    </source>
</evidence>
<evidence type="ECO:0000256" key="11">
    <source>
        <dbReference type="ARBA" id="ARBA00036904"/>
    </source>
</evidence>
<evidence type="ECO:0000256" key="3">
    <source>
        <dbReference type="ARBA" id="ARBA00022457"/>
    </source>
</evidence>
<name>A0AB39HHU9_9VIBR</name>
<feature type="binding site" evidence="17">
    <location>
        <begin position="36"/>
        <end position="39"/>
    </location>
    <ligand>
        <name>8-oxo-dGTP</name>
        <dbReference type="ChEBI" id="CHEBI:77896"/>
    </ligand>
</feature>
<dbReference type="PROSITE" id="PS00893">
    <property type="entry name" value="NUDIX_BOX"/>
    <property type="match status" value="1"/>
</dbReference>
<feature type="binding site" evidence="18">
    <location>
        <position position="39"/>
    </location>
    <ligand>
        <name>Mg(2+)</name>
        <dbReference type="ChEBI" id="CHEBI:18420"/>
    </ligand>
</feature>
<dbReference type="InterPro" id="IPR047127">
    <property type="entry name" value="MutT-like"/>
</dbReference>
<keyword evidence="5 18" id="KW-0479">Metal-binding</keyword>
<dbReference type="GO" id="GO:0006281">
    <property type="term" value="P:DNA repair"/>
    <property type="evidence" value="ECO:0007669"/>
    <property type="project" value="UniProtKB-KW"/>
</dbReference>
<comment type="catalytic activity">
    <reaction evidence="10">
        <text>8-oxo-dGTP + H2O = 8-oxo-dGMP + diphosphate + H(+)</text>
        <dbReference type="Rhea" id="RHEA:31575"/>
        <dbReference type="ChEBI" id="CHEBI:15377"/>
        <dbReference type="ChEBI" id="CHEBI:15378"/>
        <dbReference type="ChEBI" id="CHEBI:33019"/>
        <dbReference type="ChEBI" id="CHEBI:63224"/>
        <dbReference type="ChEBI" id="CHEBI:77896"/>
        <dbReference type="EC" id="3.6.1.55"/>
    </reaction>
</comment>
<dbReference type="GO" id="GO:0008413">
    <property type="term" value="F:8-oxo-7,8-dihydroguanosine triphosphate pyrophosphatase activity"/>
    <property type="evidence" value="ECO:0007669"/>
    <property type="project" value="InterPro"/>
</dbReference>
<evidence type="ECO:0000256" key="16">
    <source>
        <dbReference type="ARBA" id="ARBA00042798"/>
    </source>
</evidence>
<dbReference type="Gene3D" id="3.90.79.10">
    <property type="entry name" value="Nucleoside Triphosphate Pyrophosphohydrolase"/>
    <property type="match status" value="1"/>
</dbReference>
<feature type="binding site" evidence="17">
    <location>
        <position position="25"/>
    </location>
    <ligand>
        <name>8-oxo-dGTP</name>
        <dbReference type="ChEBI" id="CHEBI:77896"/>
    </ligand>
</feature>
<dbReference type="InterPro" id="IPR020084">
    <property type="entry name" value="NUDIX_hydrolase_CS"/>
</dbReference>
<dbReference type="EC" id="3.6.1.55" evidence="12"/>
<dbReference type="CDD" id="cd03425">
    <property type="entry name" value="NUDIX_MutT_NudA_like"/>
    <property type="match status" value="1"/>
</dbReference>
<dbReference type="NCBIfam" id="NF008044">
    <property type="entry name" value="PRK10776.1"/>
    <property type="match status" value="1"/>
</dbReference>
<dbReference type="AlphaFoldDB" id="A0AB39HHU9"/>
<evidence type="ECO:0000256" key="4">
    <source>
        <dbReference type="ARBA" id="ARBA00022705"/>
    </source>
</evidence>
<proteinExistence type="inferred from homology"/>
<protein>
    <recommendedName>
        <fullName evidence="13">8-oxo-dGTP diphosphatase</fullName>
        <ecNumber evidence="12">3.6.1.55</ecNumber>
    </recommendedName>
    <alternativeName>
        <fullName evidence="16">7,8-dihydro-8-oxoguanine-triphosphatase</fullName>
    </alternativeName>
    <alternativeName>
        <fullName evidence="15">Mutator protein MutT</fullName>
    </alternativeName>
    <alternativeName>
        <fullName evidence="14">dGTP pyrophosphohydrolase</fullName>
    </alternativeName>
</protein>
<dbReference type="GO" id="GO:0006260">
    <property type="term" value="P:DNA replication"/>
    <property type="evidence" value="ECO:0007669"/>
    <property type="project" value="UniProtKB-KW"/>
</dbReference>
<dbReference type="KEGG" id="vih:AB0763_03505"/>
<comment type="catalytic activity">
    <reaction evidence="11">
        <text>8-oxo-GTP + H2O = 8-oxo-GMP + diphosphate + H(+)</text>
        <dbReference type="Rhea" id="RHEA:67616"/>
        <dbReference type="ChEBI" id="CHEBI:15377"/>
        <dbReference type="ChEBI" id="CHEBI:15378"/>
        <dbReference type="ChEBI" id="CHEBI:33019"/>
        <dbReference type="ChEBI" id="CHEBI:143553"/>
        <dbReference type="ChEBI" id="CHEBI:145694"/>
    </reaction>
</comment>
<keyword evidence="8 18" id="KW-0460">Magnesium</keyword>
<comment type="cofactor">
    <cofactor evidence="1 18">
        <name>Mg(2+)</name>
        <dbReference type="ChEBI" id="CHEBI:18420"/>
    </cofactor>
</comment>
<evidence type="ECO:0000256" key="17">
    <source>
        <dbReference type="PIRSR" id="PIRSR603561-1"/>
    </source>
</evidence>
<evidence type="ECO:0000256" key="9">
    <source>
        <dbReference type="ARBA" id="ARBA00023204"/>
    </source>
</evidence>
<feature type="binding site" evidence="17">
    <location>
        <position position="30"/>
    </location>
    <ligand>
        <name>8-oxo-dGTP</name>
        <dbReference type="ChEBI" id="CHEBI:77896"/>
    </ligand>
</feature>
<organism evidence="20">
    <name type="scientific">Vibrio sp. HB236076</name>
    <dbReference type="NCBI Taxonomy" id="3232307"/>
    <lineage>
        <taxon>Bacteria</taxon>
        <taxon>Pseudomonadati</taxon>
        <taxon>Pseudomonadota</taxon>
        <taxon>Gammaproteobacteria</taxon>
        <taxon>Vibrionales</taxon>
        <taxon>Vibrionaceae</taxon>
        <taxon>Vibrio</taxon>
    </lineage>
</organism>
<evidence type="ECO:0000256" key="1">
    <source>
        <dbReference type="ARBA" id="ARBA00001946"/>
    </source>
</evidence>
<evidence type="ECO:0000256" key="6">
    <source>
        <dbReference type="ARBA" id="ARBA00022763"/>
    </source>
</evidence>
<dbReference type="GO" id="GO:0035539">
    <property type="term" value="F:8-oxo-7,8-dihydrodeoxyguanosine triphosphate pyrophosphatase activity"/>
    <property type="evidence" value="ECO:0007669"/>
    <property type="project" value="UniProtKB-EC"/>
</dbReference>
<dbReference type="Pfam" id="PF14815">
    <property type="entry name" value="NUDIX_4"/>
    <property type="match status" value="1"/>
</dbReference>
<sequence>MKKRTHIVAAIILHPQRDRIFITRRAQDAHQGGLWEFPGGKVEAQETIEVAINRELQEEVGITVTEQSVFAHFDYDYPDKALVFDFILVDKFQGQPFGKEGQQGQWVAIEQLAQFDFPTANQPIVEQVMSQFSGKQR</sequence>
<evidence type="ECO:0000256" key="15">
    <source>
        <dbReference type="ARBA" id="ARBA00041979"/>
    </source>
</evidence>
<dbReference type="PROSITE" id="PS51462">
    <property type="entry name" value="NUDIX"/>
    <property type="match status" value="1"/>
</dbReference>
<accession>A0AB39HHU9</accession>
<dbReference type="FunFam" id="3.90.79.10:FF:000014">
    <property type="entry name" value="8-oxo-dGTP diphosphatase MutT"/>
    <property type="match status" value="1"/>
</dbReference>
<feature type="domain" description="Nudix hydrolase" evidence="19">
    <location>
        <begin position="3"/>
        <end position="130"/>
    </location>
</feature>
<dbReference type="GO" id="GO:0044716">
    <property type="term" value="F:8-oxo-GDP phosphatase activity"/>
    <property type="evidence" value="ECO:0007669"/>
    <property type="project" value="TreeGrafter"/>
</dbReference>
<evidence type="ECO:0000256" key="7">
    <source>
        <dbReference type="ARBA" id="ARBA00022801"/>
    </source>
</evidence>
<dbReference type="NCBIfam" id="TIGR00586">
    <property type="entry name" value="mutt"/>
    <property type="match status" value="1"/>
</dbReference>
<dbReference type="InterPro" id="IPR029119">
    <property type="entry name" value="MutY_C"/>
</dbReference>
<dbReference type="PANTHER" id="PTHR47707">
    <property type="entry name" value="8-OXO-DGTP DIPHOSPHATASE"/>
    <property type="match status" value="1"/>
</dbReference>
<dbReference type="InterPro" id="IPR003561">
    <property type="entry name" value="Mutator_MutT"/>
</dbReference>
<keyword evidence="4" id="KW-0235">DNA replication</keyword>
<evidence type="ECO:0000256" key="18">
    <source>
        <dbReference type="PIRSR" id="PIRSR603561-2"/>
    </source>
</evidence>
<evidence type="ECO:0000256" key="14">
    <source>
        <dbReference type="ARBA" id="ARBA00041592"/>
    </source>
</evidence>
<evidence type="ECO:0000256" key="5">
    <source>
        <dbReference type="ARBA" id="ARBA00022723"/>
    </source>
</evidence>
<dbReference type="SUPFAM" id="SSF55811">
    <property type="entry name" value="Nudix"/>
    <property type="match status" value="1"/>
</dbReference>